<evidence type="ECO:0000313" key="4">
    <source>
        <dbReference type="Proteomes" id="UP000693892"/>
    </source>
</evidence>
<evidence type="ECO:0000313" key="3">
    <source>
        <dbReference type="EMBL" id="CAG7608833.1"/>
    </source>
</evidence>
<dbReference type="InterPro" id="IPR004507">
    <property type="entry name" value="UbiX-like"/>
</dbReference>
<dbReference type="Proteomes" id="UP000693892">
    <property type="component" value="Unassembled WGS sequence"/>
</dbReference>
<dbReference type="RefSeq" id="WP_218114769.1">
    <property type="nucleotide sequence ID" value="NZ_CAJVAP010000010.1"/>
</dbReference>
<sequence length="197" mass="21728">MRRLVVAITGASGALLGVEALRRAAEVDDIETHVIVTGSGLQTLHQETDLTFGDIRELADHVHKNHDLASELASGSFQVDGMLVAPCSVTTLSSIANSYDANLVVRAADVMLKERRPLVLLFRETPFHLGHIRLMEQVTMNGGIVMPPMPAFYLKPRTVEEIVEQTVGRAFDLLRMPLEHTRRWSGLEPPRREGADG</sequence>
<gene>
    <name evidence="1 3" type="primary">ubiX</name>
    <name evidence="3" type="ORF">LEUCIP111803_01158</name>
</gene>
<keyword evidence="1" id="KW-0637">Prenyltransferase</keyword>
<dbReference type="AlphaFoldDB" id="A0A916JX32"/>
<dbReference type="HAMAP" id="MF_01984">
    <property type="entry name" value="ubiX_pad"/>
    <property type="match status" value="1"/>
</dbReference>
<evidence type="ECO:0000259" key="2">
    <source>
        <dbReference type="Pfam" id="PF02441"/>
    </source>
</evidence>
<feature type="binding site" evidence="1">
    <location>
        <begin position="10"/>
        <end position="12"/>
    </location>
    <ligand>
        <name>FMN</name>
        <dbReference type="ChEBI" id="CHEBI:58210"/>
    </ligand>
</feature>
<feature type="binding site" evidence="1">
    <location>
        <position position="123"/>
    </location>
    <ligand>
        <name>FMN</name>
        <dbReference type="ChEBI" id="CHEBI:58210"/>
    </ligand>
</feature>
<dbReference type="GO" id="GO:0106141">
    <property type="term" value="F:flavin prenyltransferase activity"/>
    <property type="evidence" value="ECO:0007669"/>
    <property type="project" value="UniProtKB-EC"/>
</dbReference>
<feature type="binding site" evidence="1">
    <location>
        <begin position="88"/>
        <end position="91"/>
    </location>
    <ligand>
        <name>FMN</name>
        <dbReference type="ChEBI" id="CHEBI:58210"/>
    </ligand>
</feature>
<accession>A0A916JX32</accession>
<organism evidence="3 4">
    <name type="scientific">Leucobacter soli</name>
    <dbReference type="NCBI Taxonomy" id="2812850"/>
    <lineage>
        <taxon>Bacteria</taxon>
        <taxon>Bacillati</taxon>
        <taxon>Actinomycetota</taxon>
        <taxon>Actinomycetes</taxon>
        <taxon>Micrococcales</taxon>
        <taxon>Microbacteriaceae</taxon>
        <taxon>Leucobacter</taxon>
    </lineage>
</organism>
<keyword evidence="1 3" id="KW-0808">Transferase</keyword>
<dbReference type="Pfam" id="PF02441">
    <property type="entry name" value="Flavoprotein"/>
    <property type="match status" value="1"/>
</dbReference>
<feature type="binding site" evidence="1">
    <location>
        <position position="153"/>
    </location>
    <ligand>
        <name>dimethylallyl phosphate</name>
        <dbReference type="ChEBI" id="CHEBI:88052"/>
    </ligand>
</feature>
<comment type="caution">
    <text evidence="1">Lacks conserved residue(s) required for the propagation of feature annotation.</text>
</comment>
<dbReference type="InterPro" id="IPR003382">
    <property type="entry name" value="Flavoprotein"/>
</dbReference>
<keyword evidence="1" id="KW-0288">FMN</keyword>
<keyword evidence="1" id="KW-0285">Flavoprotein</keyword>
<comment type="function">
    <text evidence="1">Flavin prenyltransferase that catalyzes the synthesis of the prenylated FMN cofactor (prenyl-FMN) for 4-hydroxy-3-polyprenylbenzoic acid decarboxylase UbiD. The prenyltransferase is metal-independent and links a dimethylallyl moiety from dimethylallyl monophosphate (DMAP) to the flavin N5 and C6 atoms of FMN.</text>
</comment>
<evidence type="ECO:0000256" key="1">
    <source>
        <dbReference type="HAMAP-Rule" id="MF_01984"/>
    </source>
</evidence>
<comment type="caution">
    <text evidence="3">The sequence shown here is derived from an EMBL/GenBank/DDBJ whole genome shotgun (WGS) entry which is preliminary data.</text>
</comment>
<feature type="binding site" evidence="1">
    <location>
        <position position="169"/>
    </location>
    <ligand>
        <name>dimethylallyl phosphate</name>
        <dbReference type="ChEBI" id="CHEBI:88052"/>
    </ligand>
</feature>
<proteinExistence type="inferred from homology"/>
<dbReference type="NCBIfam" id="NF004685">
    <property type="entry name" value="PRK06029.1"/>
    <property type="match status" value="1"/>
</dbReference>
<dbReference type="NCBIfam" id="TIGR00421">
    <property type="entry name" value="ubiX_pad"/>
    <property type="match status" value="1"/>
</dbReference>
<protein>
    <recommendedName>
        <fullName evidence="1">Flavin prenyltransferase UbiX</fullName>
        <ecNumber evidence="1">2.5.1.129</ecNumber>
    </recommendedName>
</protein>
<reference evidence="3" key="1">
    <citation type="submission" date="2021-06" db="EMBL/GenBank/DDBJ databases">
        <authorList>
            <person name="Criscuolo A."/>
        </authorList>
    </citation>
    <scope>NUCLEOTIDE SEQUENCE</scope>
    <source>
        <strain evidence="3">CIP111803</strain>
    </source>
</reference>
<dbReference type="EMBL" id="CAJVAP010000010">
    <property type="protein sequence ID" value="CAG7608833.1"/>
    <property type="molecule type" value="Genomic_DNA"/>
</dbReference>
<comment type="similarity">
    <text evidence="1">Belongs to the UbiX/PAD1 family.</text>
</comment>
<feature type="binding site" evidence="1">
    <location>
        <position position="37"/>
    </location>
    <ligand>
        <name>FMN</name>
        <dbReference type="ChEBI" id="CHEBI:58210"/>
    </ligand>
</feature>
<comment type="catalytic activity">
    <reaction evidence="1">
        <text>dimethylallyl phosphate + FMNH2 = prenylated FMNH2 + phosphate</text>
        <dbReference type="Rhea" id="RHEA:37743"/>
        <dbReference type="ChEBI" id="CHEBI:43474"/>
        <dbReference type="ChEBI" id="CHEBI:57618"/>
        <dbReference type="ChEBI" id="CHEBI:87467"/>
        <dbReference type="ChEBI" id="CHEBI:88052"/>
        <dbReference type="EC" id="2.5.1.129"/>
    </reaction>
</comment>
<name>A0A916JX32_9MICO</name>
<dbReference type="EC" id="2.5.1.129" evidence="1"/>
<feature type="domain" description="Flavoprotein" evidence="2">
    <location>
        <begin position="3"/>
        <end position="173"/>
    </location>
</feature>
<keyword evidence="4" id="KW-1185">Reference proteome</keyword>